<protein>
    <submittedName>
        <fullName evidence="2">Unannotated protein</fullName>
    </submittedName>
</protein>
<evidence type="ECO:0000313" key="2">
    <source>
        <dbReference type="EMBL" id="CAB4689416.1"/>
    </source>
</evidence>
<feature type="transmembrane region" description="Helical" evidence="1">
    <location>
        <begin position="12"/>
        <end position="33"/>
    </location>
</feature>
<gene>
    <name evidence="2" type="ORF">UFOPK2576_00333</name>
</gene>
<dbReference type="EMBL" id="CAEZXQ010000028">
    <property type="protein sequence ID" value="CAB4689416.1"/>
    <property type="molecule type" value="Genomic_DNA"/>
</dbReference>
<feature type="transmembrane region" description="Helical" evidence="1">
    <location>
        <begin position="106"/>
        <end position="126"/>
    </location>
</feature>
<feature type="transmembrane region" description="Helical" evidence="1">
    <location>
        <begin position="190"/>
        <end position="210"/>
    </location>
</feature>
<keyword evidence="1" id="KW-0472">Membrane</keyword>
<dbReference type="InterPro" id="IPR045931">
    <property type="entry name" value="DUF6350"/>
</dbReference>
<dbReference type="Pfam" id="PF19877">
    <property type="entry name" value="DUF6350"/>
    <property type="match status" value="1"/>
</dbReference>
<dbReference type="AlphaFoldDB" id="A0A6J6NT95"/>
<keyword evidence="1" id="KW-0812">Transmembrane</keyword>
<proteinExistence type="predicted"/>
<evidence type="ECO:0000256" key="1">
    <source>
        <dbReference type="SAM" id="Phobius"/>
    </source>
</evidence>
<sequence>MVARTLWIALQQVIRSILIYLFPLSFIALFAWATAGSTYGTTSDPMRAAVWLWLGSHLTPFHITSNEITGYLSYLPIGAAIFPMLTMRVGFRRVLEVVGNKKISRAYFIISYLLVYLLLAFVASNSQVSVDWLRAVPTLLIILFIATTNINAEVLVKAPFNLFTIMLGVGGLLFSISLLLNFSIAKNLTIVVQPGILGGLLLLLLQLLYLPNIMFTSLSYALGAGFSLGTGTDLTPFIFNLREIPAIPVLAALPNGKFPWLIFLTLIVSIYAWINIYLIDKQKIDAKSKMQITIRFFIISTFTPVIFAFISSGSLLSANMSPVGVNPIRIGAVFALQTFVVFIIMKYLPKLFKKKQGKGRLAI</sequence>
<feature type="transmembrane region" description="Helical" evidence="1">
    <location>
        <begin position="217"/>
        <end position="238"/>
    </location>
</feature>
<name>A0A6J6NT95_9ZZZZ</name>
<feature type="transmembrane region" description="Helical" evidence="1">
    <location>
        <begin position="328"/>
        <end position="348"/>
    </location>
</feature>
<feature type="transmembrane region" description="Helical" evidence="1">
    <location>
        <begin position="258"/>
        <end position="280"/>
    </location>
</feature>
<feature type="transmembrane region" description="Helical" evidence="1">
    <location>
        <begin position="292"/>
        <end position="316"/>
    </location>
</feature>
<organism evidence="2">
    <name type="scientific">freshwater metagenome</name>
    <dbReference type="NCBI Taxonomy" id="449393"/>
    <lineage>
        <taxon>unclassified sequences</taxon>
        <taxon>metagenomes</taxon>
        <taxon>ecological metagenomes</taxon>
    </lineage>
</organism>
<feature type="transmembrane region" description="Helical" evidence="1">
    <location>
        <begin position="68"/>
        <end position="85"/>
    </location>
</feature>
<feature type="transmembrane region" description="Helical" evidence="1">
    <location>
        <begin position="162"/>
        <end position="184"/>
    </location>
</feature>
<reference evidence="2" key="1">
    <citation type="submission" date="2020-05" db="EMBL/GenBank/DDBJ databases">
        <authorList>
            <person name="Chiriac C."/>
            <person name="Salcher M."/>
            <person name="Ghai R."/>
            <person name="Kavagutti S V."/>
        </authorList>
    </citation>
    <scope>NUCLEOTIDE SEQUENCE</scope>
</reference>
<feature type="transmembrane region" description="Helical" evidence="1">
    <location>
        <begin position="132"/>
        <end position="150"/>
    </location>
</feature>
<accession>A0A6J6NT95</accession>
<keyword evidence="1" id="KW-1133">Transmembrane helix</keyword>